<evidence type="ECO:0000256" key="4">
    <source>
        <dbReference type="ARBA" id="ARBA00022723"/>
    </source>
</evidence>
<evidence type="ECO:0000256" key="10">
    <source>
        <dbReference type="ARBA" id="ARBA00066983"/>
    </source>
</evidence>
<comment type="similarity">
    <text evidence="2 15">Belongs to the malic enzymes family.</text>
</comment>
<dbReference type="PIRSF" id="PIRSF000106">
    <property type="entry name" value="ME"/>
    <property type="match status" value="1"/>
</dbReference>
<feature type="binding site" evidence="13">
    <location>
        <position position="468"/>
    </location>
    <ligand>
        <name>(S)-malate</name>
        <dbReference type="ChEBI" id="CHEBI:15589"/>
    </ligand>
</feature>
<dbReference type="GO" id="GO:0043464">
    <property type="term" value="P:malolactic fermentation"/>
    <property type="evidence" value="ECO:0007669"/>
    <property type="project" value="UniProtKB-ARBA"/>
</dbReference>
<evidence type="ECO:0000256" key="2">
    <source>
        <dbReference type="ARBA" id="ARBA00008785"/>
    </source>
</evidence>
<evidence type="ECO:0000256" key="12">
    <source>
        <dbReference type="PIRSR" id="PIRSR000106-1"/>
    </source>
</evidence>
<dbReference type="Gene3D" id="3.40.50.720">
    <property type="entry name" value="NAD(P)-binding Rossmann-like Domain"/>
    <property type="match status" value="1"/>
</dbReference>
<keyword evidence="7" id="KW-0464">Manganese</keyword>
<dbReference type="PANTHER" id="PTHR23406">
    <property type="entry name" value="MALIC ENZYME-RELATED"/>
    <property type="match status" value="1"/>
</dbReference>
<evidence type="ECO:0000259" key="17">
    <source>
        <dbReference type="SMART" id="SM01274"/>
    </source>
</evidence>
<feature type="active site" description="Proton donor" evidence="12">
    <location>
        <position position="109"/>
    </location>
</feature>
<dbReference type="KEGG" id="cbd:CBUD_0888"/>
<protein>
    <recommendedName>
        <fullName evidence="11">Malolactic enzyme</fullName>
        <ecNumber evidence="10">4.1.1.101</ecNumber>
    </recommendedName>
</protein>
<dbReference type="GO" id="GO:0005829">
    <property type="term" value="C:cytosol"/>
    <property type="evidence" value="ECO:0007669"/>
    <property type="project" value="TreeGrafter"/>
</dbReference>
<dbReference type="RefSeq" id="WP_011996809.1">
    <property type="nucleotide sequence ID" value="NC_009727.1"/>
</dbReference>
<dbReference type="GO" id="GO:0051287">
    <property type="term" value="F:NAD binding"/>
    <property type="evidence" value="ECO:0007669"/>
    <property type="project" value="InterPro"/>
</dbReference>
<evidence type="ECO:0000313" key="19">
    <source>
        <dbReference type="Proteomes" id="UP000008555"/>
    </source>
</evidence>
<dbReference type="GO" id="GO:0043883">
    <property type="term" value="F:malolactic enzyme activity"/>
    <property type="evidence" value="ECO:0007669"/>
    <property type="project" value="UniProtKB-EC"/>
</dbReference>
<dbReference type="PRINTS" id="PR00072">
    <property type="entry name" value="MALOXRDTASE"/>
</dbReference>
<dbReference type="Gene3D" id="3.40.50.10380">
    <property type="entry name" value="Malic enzyme, N-terminal domain"/>
    <property type="match status" value="1"/>
</dbReference>
<keyword evidence="8" id="KW-0456">Lyase</keyword>
<dbReference type="FunFam" id="3.40.50.10380:FF:000001">
    <property type="entry name" value="NAD-dependent malic enzyme"/>
    <property type="match status" value="1"/>
</dbReference>
<proteinExistence type="inferred from homology"/>
<keyword evidence="4 14" id="KW-0479">Metal-binding</keyword>
<evidence type="ECO:0000256" key="7">
    <source>
        <dbReference type="ARBA" id="ARBA00023211"/>
    </source>
</evidence>
<feature type="binding site" evidence="14">
    <location>
        <position position="275"/>
    </location>
    <ligand>
        <name>a divalent metal cation</name>
        <dbReference type="ChEBI" id="CHEBI:60240"/>
    </ligand>
</feature>
<dbReference type="PROSITE" id="PS00331">
    <property type="entry name" value="MALIC_ENZYMES"/>
    <property type="match status" value="1"/>
</dbReference>
<keyword evidence="5 18" id="KW-0560">Oxidoreductase</keyword>
<dbReference type="Pfam" id="PF00390">
    <property type="entry name" value="malic"/>
    <property type="match status" value="1"/>
</dbReference>
<dbReference type="FunFam" id="3.40.50.720:FF:000182">
    <property type="entry name" value="NAD-dependent malic enzyme"/>
    <property type="match status" value="1"/>
</dbReference>
<dbReference type="SMART" id="SM00919">
    <property type="entry name" value="Malic_M"/>
    <property type="match status" value="1"/>
</dbReference>
<evidence type="ECO:0000256" key="5">
    <source>
        <dbReference type="ARBA" id="ARBA00023002"/>
    </source>
</evidence>
<evidence type="ECO:0000313" key="18">
    <source>
        <dbReference type="EMBL" id="ABS78339.1"/>
    </source>
</evidence>
<dbReference type="InterPro" id="IPR012301">
    <property type="entry name" value="Malic_N_dom"/>
</dbReference>
<organism evidence="18 19">
    <name type="scientific">Coxiella burnetii (strain Dugway 5J108-111)</name>
    <dbReference type="NCBI Taxonomy" id="434922"/>
    <lineage>
        <taxon>Bacteria</taxon>
        <taxon>Pseudomonadati</taxon>
        <taxon>Pseudomonadota</taxon>
        <taxon>Gammaproteobacteria</taxon>
        <taxon>Legionellales</taxon>
        <taxon>Coxiellaceae</taxon>
        <taxon>Coxiella</taxon>
    </lineage>
</organism>
<dbReference type="CDD" id="cd05312">
    <property type="entry name" value="NAD_bind_1_malic_enz"/>
    <property type="match status" value="1"/>
</dbReference>
<evidence type="ECO:0000259" key="16">
    <source>
        <dbReference type="SMART" id="SM00919"/>
    </source>
</evidence>
<dbReference type="SUPFAM" id="SSF53223">
    <property type="entry name" value="Aminoacid dehydrogenase-like, N-terminal domain"/>
    <property type="match status" value="1"/>
</dbReference>
<feature type="binding site" evidence="14">
    <location>
        <position position="251"/>
    </location>
    <ligand>
        <name>a divalent metal cation</name>
        <dbReference type="ChEBI" id="CHEBI:60240"/>
    </ligand>
</feature>
<reference evidence="18 19" key="1">
    <citation type="journal article" date="2009" name="Infect. Immun.">
        <title>Comparative genomics reveal extensive transposon-mediated genomic plasticity and diversity among potential effector proteins within the genus Coxiella.</title>
        <authorList>
            <person name="Beare P.A."/>
            <person name="Unsworth N."/>
            <person name="Andoh M."/>
            <person name="Voth D.E."/>
            <person name="Omsland A."/>
            <person name="Gilk S.D."/>
            <person name="Williams K.P."/>
            <person name="Sobral B.W."/>
            <person name="Kupko J.J.III."/>
            <person name="Porcella S.F."/>
            <person name="Samuel J.E."/>
            <person name="Heinzen R.A."/>
        </authorList>
    </citation>
    <scope>NUCLEOTIDE SEQUENCE [LARGE SCALE GENOMIC DNA]</scope>
    <source>
        <strain evidence="18 19">Dugway 5J108-111</strain>
    </source>
</reference>
<evidence type="ECO:0000256" key="6">
    <source>
        <dbReference type="ARBA" id="ARBA00023027"/>
    </source>
</evidence>
<accession>A9KFH7</accession>
<gene>
    <name evidence="18" type="primary">sfcA</name>
    <name evidence="18" type="ordered locus">CBUD_0888</name>
</gene>
<dbReference type="SMART" id="SM01274">
    <property type="entry name" value="malic"/>
    <property type="match status" value="1"/>
</dbReference>
<evidence type="ECO:0000256" key="15">
    <source>
        <dbReference type="RuleBase" id="RU003427"/>
    </source>
</evidence>
<dbReference type="AlphaFoldDB" id="A9KFH7"/>
<evidence type="ECO:0000256" key="11">
    <source>
        <dbReference type="ARBA" id="ARBA00074565"/>
    </source>
</evidence>
<sequence>MLDITFKTDKNNKPYLETGITGKALLTIPQLNKGTAFTEEERDTFGLRGKLPNRVETLDDQVARAYLQYKSFDMQLNRNFYLNHLLDTNQVLFHRLVKDHVQEMLPTIYTPIVGNAVRAFNKRFMHPRGLYISYEDRNQIKKILNNRSHPIINLIVVSDGEGVLGIGDQGVGAMAIPVAKLMVYTAIGGINPIRTLPILLDAGTNNEELLNDPLYLGWRHPRLSGNEYAEFIEKFIEAVQATFPQVFLHWEDFGRTNAYRNLIKYREITCSFNDDIQGTGCVALAAILAALKITRSTLPEQRIAVFGAGTAGMGITDTLFRALSQNGLSEKEARNPFWLIDRNGLLTEYSEEVTSAQQPYLRKKEEIASWKIKNPQQISLLEVIENVKPTILIGASAQSHAFDQTIVKAMAKHVEKPIIFPLSNPTDRSEAEPADLHRWSHGKALIATGSPFEDIIFDNQIFPVNQCNNYLAFPGIGLGAIAVKANRVSDNMLWSASQALSRYANESTHRLLPSIAQAQEASRQVAIAVAKTAIEEGLAKFSLDQVETLVDQQIWEPHYLPYRKR</sequence>
<dbReference type="SUPFAM" id="SSF51735">
    <property type="entry name" value="NAD(P)-binding Rossmann-fold domains"/>
    <property type="match status" value="1"/>
</dbReference>
<dbReference type="InterPro" id="IPR046346">
    <property type="entry name" value="Aminoacid_DH-like_N_sf"/>
</dbReference>
<dbReference type="GO" id="GO:0006108">
    <property type="term" value="P:malate metabolic process"/>
    <property type="evidence" value="ECO:0007669"/>
    <property type="project" value="TreeGrafter"/>
</dbReference>
<dbReference type="EC" id="4.1.1.101" evidence="10"/>
<dbReference type="InterPro" id="IPR037062">
    <property type="entry name" value="Malic_N_dom_sf"/>
</dbReference>
<feature type="active site" description="Proton acceptor" evidence="12">
    <location>
        <position position="180"/>
    </location>
</feature>
<keyword evidence="6" id="KW-0520">NAD</keyword>
<dbReference type="GO" id="GO:0004470">
    <property type="term" value="F:malic enzyme activity"/>
    <property type="evidence" value="ECO:0007669"/>
    <property type="project" value="InterPro"/>
</dbReference>
<evidence type="ECO:0000256" key="14">
    <source>
        <dbReference type="PIRSR" id="PIRSR000106-3"/>
    </source>
</evidence>
<evidence type="ECO:0000256" key="1">
    <source>
        <dbReference type="ARBA" id="ARBA00001936"/>
    </source>
</evidence>
<feature type="domain" description="Malic enzyme NAD-binding" evidence="16">
    <location>
        <begin position="276"/>
        <end position="534"/>
    </location>
</feature>
<feature type="binding site" evidence="13">
    <location>
        <position position="424"/>
    </location>
    <ligand>
        <name>(S)-malate</name>
        <dbReference type="ChEBI" id="CHEBI:15589"/>
    </ligand>
</feature>
<evidence type="ECO:0000256" key="8">
    <source>
        <dbReference type="ARBA" id="ARBA00023239"/>
    </source>
</evidence>
<comment type="cofactor">
    <cofactor evidence="14">
        <name>Mg(2+)</name>
        <dbReference type="ChEBI" id="CHEBI:18420"/>
    </cofactor>
    <cofactor evidence="14">
        <name>Mn(2+)</name>
        <dbReference type="ChEBI" id="CHEBI:29035"/>
    </cofactor>
    <text evidence="14">Divalent metal cations. Prefers magnesium or manganese.</text>
</comment>
<evidence type="ECO:0000256" key="13">
    <source>
        <dbReference type="PIRSR" id="PIRSR000106-2"/>
    </source>
</evidence>
<dbReference type="Pfam" id="PF03949">
    <property type="entry name" value="Malic_M"/>
    <property type="match status" value="1"/>
</dbReference>
<dbReference type="InterPro" id="IPR015884">
    <property type="entry name" value="Malic_enzyme_CS"/>
</dbReference>
<comment type="cofactor">
    <cofactor evidence="1">
        <name>Mn(2+)</name>
        <dbReference type="ChEBI" id="CHEBI:29035"/>
    </cofactor>
</comment>
<dbReference type="GO" id="GO:0046872">
    <property type="term" value="F:metal ion binding"/>
    <property type="evidence" value="ECO:0007669"/>
    <property type="project" value="UniProtKB-KW"/>
</dbReference>
<dbReference type="HOGENOM" id="CLU_011405_5_2_6"/>
<evidence type="ECO:0000256" key="3">
    <source>
        <dbReference type="ARBA" id="ARBA00011738"/>
    </source>
</evidence>
<comment type="catalytic activity">
    <reaction evidence="9">
        <text>(S)-malate + H(+) = (S)-lactate + CO2</text>
        <dbReference type="Rhea" id="RHEA:46276"/>
        <dbReference type="ChEBI" id="CHEBI:15378"/>
        <dbReference type="ChEBI" id="CHEBI:15589"/>
        <dbReference type="ChEBI" id="CHEBI:16526"/>
        <dbReference type="ChEBI" id="CHEBI:16651"/>
        <dbReference type="EC" id="4.1.1.101"/>
    </reaction>
</comment>
<dbReference type="InterPro" id="IPR036291">
    <property type="entry name" value="NAD(P)-bd_dom_sf"/>
</dbReference>
<dbReference type="GO" id="GO:0016616">
    <property type="term" value="F:oxidoreductase activity, acting on the CH-OH group of donors, NAD or NADP as acceptor"/>
    <property type="evidence" value="ECO:0007669"/>
    <property type="project" value="InterPro"/>
</dbReference>
<dbReference type="Proteomes" id="UP000008555">
    <property type="component" value="Chromosome"/>
</dbReference>
<dbReference type="InterPro" id="IPR001891">
    <property type="entry name" value="Malic_OxRdtase"/>
</dbReference>
<dbReference type="InterPro" id="IPR012302">
    <property type="entry name" value="Malic_NAD-bd"/>
</dbReference>
<feature type="domain" description="Malic enzyme N-terminal" evidence="17">
    <location>
        <begin position="86"/>
        <end position="266"/>
    </location>
</feature>
<dbReference type="EMBL" id="CP000733">
    <property type="protein sequence ID" value="ABS78339.1"/>
    <property type="molecule type" value="Genomic_DNA"/>
</dbReference>
<name>A9KFH7_COXBN</name>
<feature type="binding site" evidence="14">
    <location>
        <position position="252"/>
    </location>
    <ligand>
        <name>a divalent metal cation</name>
        <dbReference type="ChEBI" id="CHEBI:60240"/>
    </ligand>
</feature>
<evidence type="ECO:0000256" key="9">
    <source>
        <dbReference type="ARBA" id="ARBA00051739"/>
    </source>
</evidence>
<dbReference type="NCBIfam" id="NF010052">
    <property type="entry name" value="PRK13529.1"/>
    <property type="match status" value="1"/>
</dbReference>
<dbReference type="PANTHER" id="PTHR23406:SF34">
    <property type="entry name" value="NAD-DEPENDENT MALIC ENZYME, MITOCHONDRIAL"/>
    <property type="match status" value="1"/>
</dbReference>
<comment type="subunit">
    <text evidence="3">Homodimer.</text>
</comment>